<dbReference type="GO" id="GO:0004252">
    <property type="term" value="F:serine-type endopeptidase activity"/>
    <property type="evidence" value="ECO:0007669"/>
    <property type="project" value="UniProtKB-UniRule"/>
</dbReference>
<dbReference type="PROSITE" id="PS00136">
    <property type="entry name" value="SUBTILASE_ASP"/>
    <property type="match status" value="1"/>
</dbReference>
<feature type="domain" description="Peptidase S8/S53" evidence="8">
    <location>
        <begin position="136"/>
        <end position="378"/>
    </location>
</feature>
<dbReference type="PRINTS" id="PR00723">
    <property type="entry name" value="SUBTILISIN"/>
</dbReference>
<evidence type="ECO:0000256" key="7">
    <source>
        <dbReference type="SAM" id="MobiDB-lite"/>
    </source>
</evidence>
<evidence type="ECO:0000259" key="8">
    <source>
        <dbReference type="Pfam" id="PF00082"/>
    </source>
</evidence>
<dbReference type="SUPFAM" id="SSF54897">
    <property type="entry name" value="Protease propeptides/inhibitors"/>
    <property type="match status" value="1"/>
</dbReference>
<keyword evidence="12" id="KW-1185">Reference proteome</keyword>
<dbReference type="GO" id="GO:0006508">
    <property type="term" value="P:proteolysis"/>
    <property type="evidence" value="ECO:0007669"/>
    <property type="project" value="UniProtKB-KW"/>
</dbReference>
<evidence type="ECO:0000259" key="10">
    <source>
        <dbReference type="Pfam" id="PF19190"/>
    </source>
</evidence>
<organism evidence="11 12">
    <name type="scientific">Apatococcus fuscideae</name>
    <dbReference type="NCBI Taxonomy" id="2026836"/>
    <lineage>
        <taxon>Eukaryota</taxon>
        <taxon>Viridiplantae</taxon>
        <taxon>Chlorophyta</taxon>
        <taxon>core chlorophytes</taxon>
        <taxon>Trebouxiophyceae</taxon>
        <taxon>Chlorellales</taxon>
        <taxon>Chlorellaceae</taxon>
        <taxon>Apatococcus</taxon>
    </lineage>
</organism>
<dbReference type="InterPro" id="IPR010259">
    <property type="entry name" value="S8pro/Inhibitor_I9"/>
</dbReference>
<name>A0AAW1SUR4_9CHLO</name>
<reference evidence="11 12" key="1">
    <citation type="journal article" date="2024" name="Nat. Commun.">
        <title>Phylogenomics reveals the evolutionary origins of lichenization in chlorophyte algae.</title>
        <authorList>
            <person name="Puginier C."/>
            <person name="Libourel C."/>
            <person name="Otte J."/>
            <person name="Skaloud P."/>
            <person name="Haon M."/>
            <person name="Grisel S."/>
            <person name="Petersen M."/>
            <person name="Berrin J.G."/>
            <person name="Delaux P.M."/>
            <person name="Dal Grande F."/>
            <person name="Keller J."/>
        </authorList>
    </citation>
    <scope>NUCLEOTIDE SEQUENCE [LARGE SCALE GENOMIC DNA]</scope>
    <source>
        <strain evidence="11 12">SAG 2523</strain>
    </source>
</reference>
<dbReference type="EMBL" id="JALJOV010000949">
    <property type="protein sequence ID" value="KAK9857971.1"/>
    <property type="molecule type" value="Genomic_DNA"/>
</dbReference>
<dbReference type="CDD" id="cd04077">
    <property type="entry name" value="Peptidases_S8_PCSK9_ProteinaseK_like"/>
    <property type="match status" value="1"/>
</dbReference>
<feature type="domain" description="Inhibitor I9" evidence="9">
    <location>
        <begin position="57"/>
        <end position="97"/>
    </location>
</feature>
<dbReference type="Pfam" id="PF00082">
    <property type="entry name" value="Peptidase_S8"/>
    <property type="match status" value="1"/>
</dbReference>
<dbReference type="InterPro" id="IPR023828">
    <property type="entry name" value="Peptidase_S8_Ser-AS"/>
</dbReference>
<dbReference type="InterPro" id="IPR034193">
    <property type="entry name" value="PCSK9_ProteinaseK-like"/>
</dbReference>
<evidence type="ECO:0000256" key="1">
    <source>
        <dbReference type="ARBA" id="ARBA00011073"/>
    </source>
</evidence>
<feature type="active site" description="Charge relay system" evidence="5">
    <location>
        <position position="186"/>
    </location>
</feature>
<evidence type="ECO:0000256" key="4">
    <source>
        <dbReference type="ARBA" id="ARBA00022825"/>
    </source>
</evidence>
<dbReference type="InterPro" id="IPR022398">
    <property type="entry name" value="Peptidase_S8_His-AS"/>
</dbReference>
<dbReference type="Proteomes" id="UP001485043">
    <property type="component" value="Unassembled WGS sequence"/>
</dbReference>
<dbReference type="PANTHER" id="PTHR43806">
    <property type="entry name" value="PEPTIDASE S8"/>
    <property type="match status" value="1"/>
</dbReference>
<evidence type="ECO:0000259" key="9">
    <source>
        <dbReference type="Pfam" id="PF05922"/>
    </source>
</evidence>
<dbReference type="PROSITE" id="PS51892">
    <property type="entry name" value="SUBTILASE"/>
    <property type="match status" value="1"/>
</dbReference>
<evidence type="ECO:0000256" key="5">
    <source>
        <dbReference type="PROSITE-ProRule" id="PRU01240"/>
    </source>
</evidence>
<proteinExistence type="inferred from homology"/>
<dbReference type="Pfam" id="PF19190">
    <property type="entry name" value="BACON_2"/>
    <property type="match status" value="1"/>
</dbReference>
<keyword evidence="3 5" id="KW-0378">Hydrolase</keyword>
<feature type="region of interest" description="Disordered" evidence="7">
    <location>
        <begin position="1"/>
        <end position="21"/>
    </location>
</feature>
<dbReference type="PROSITE" id="PS00137">
    <property type="entry name" value="SUBTILASE_HIS"/>
    <property type="match status" value="1"/>
</dbReference>
<evidence type="ECO:0000313" key="11">
    <source>
        <dbReference type="EMBL" id="KAK9857971.1"/>
    </source>
</evidence>
<protein>
    <submittedName>
        <fullName evidence="11">Uncharacterized protein</fullName>
    </submittedName>
</protein>
<dbReference type="InterPro" id="IPR050131">
    <property type="entry name" value="Peptidase_S8_subtilisin-like"/>
</dbReference>
<dbReference type="InterPro" id="IPR024361">
    <property type="entry name" value="BACON"/>
</dbReference>
<gene>
    <name evidence="11" type="ORF">WJX84_009208</name>
</gene>
<feature type="domain" description="BACON" evidence="10">
    <location>
        <begin position="401"/>
        <end position="479"/>
    </location>
</feature>
<dbReference type="InterPro" id="IPR015500">
    <property type="entry name" value="Peptidase_S8_subtilisin-rel"/>
</dbReference>
<sequence>MAWDQPGRRLKSTRQTPLHTFGQPELSAHILQLHSGATDEDLEKICSWLLTIGSQCDRKFHNVYKGFSARLSPAQYDALERHEKIQDVHTDGQVHTHQGSDSLQTQQDAAWDLDRMDQPQLPLDGTYRYTSDGTGVNAYVIDTGIRKDHVEFQYSAADQKAGLSGSRARAGFSALGDNNTDDCYGHGSHVAGTVGGLNVGVAKNVTLWAVRAIGCDGSSNTSNIVSALDWVAGNAQLPAIVVMSLGSSKVEAAMDNAVTAVVSAGIVAVTAAGNFNEDACQISPGHVPVTINVAASDNTDTRWADSDYGTCVDLYAPGVGIRSATYTSASSYLVASGTSMACPHVAGACALYMQHNPDAHPEEVAAVINQTAVVGTIQDSMDSAGTPNRLVQVDLETVPTINIQPQSLSPAILFEGSFAVSTSQTITLTNQGNTTVSYSTLATPLGLIGGWLTATPSSGNISADGQATIGLKYDFSNQEFQGINKADFLITTTGQPVAKVLVATAYVFCPDLQSIPQSSAHSVTYMQFTLVQDARPTTADWPAMEEGPHVYVSIAVRFSHPVATLDSSAIQINNGAGVVESVASTGSRGSLCSDFVIHAKVAFSPWDTLATTVAATLAGDRISDVYGYPFPSITNSTTLDHRPVGRLYSAYMSASGDMGLATSEQNAILLAVFSEPVTGLSTQSFQVTGPPSSTIQALKPVAGTLTYYHVVIGLPGDYYGNVTVSLTGSVQDAGLRPNQPVAPLSFLRVAEPLMKGTGYQILKTAGLQTTS</sequence>
<dbReference type="PANTHER" id="PTHR43806:SF11">
    <property type="entry name" value="CEREVISIN-RELATED"/>
    <property type="match status" value="1"/>
</dbReference>
<evidence type="ECO:0000256" key="2">
    <source>
        <dbReference type="ARBA" id="ARBA00022670"/>
    </source>
</evidence>
<dbReference type="InterPro" id="IPR023827">
    <property type="entry name" value="Peptidase_S8_Asp-AS"/>
</dbReference>
<dbReference type="PROSITE" id="PS00138">
    <property type="entry name" value="SUBTILASE_SER"/>
    <property type="match status" value="1"/>
</dbReference>
<evidence type="ECO:0000313" key="12">
    <source>
        <dbReference type="Proteomes" id="UP001485043"/>
    </source>
</evidence>
<dbReference type="Gene3D" id="3.30.70.80">
    <property type="entry name" value="Peptidase S8 propeptide/proteinase inhibitor I9"/>
    <property type="match status" value="1"/>
</dbReference>
<keyword evidence="2 5" id="KW-0645">Protease</keyword>
<dbReference type="AlphaFoldDB" id="A0AAW1SUR4"/>
<dbReference type="GO" id="GO:0005615">
    <property type="term" value="C:extracellular space"/>
    <property type="evidence" value="ECO:0007669"/>
    <property type="project" value="TreeGrafter"/>
</dbReference>
<dbReference type="InterPro" id="IPR036852">
    <property type="entry name" value="Peptidase_S8/S53_dom_sf"/>
</dbReference>
<dbReference type="InterPro" id="IPR000209">
    <property type="entry name" value="Peptidase_S8/S53_dom"/>
</dbReference>
<dbReference type="Pfam" id="PF05922">
    <property type="entry name" value="Inhibitor_I9"/>
    <property type="match status" value="1"/>
</dbReference>
<keyword evidence="4 5" id="KW-0720">Serine protease</keyword>
<evidence type="ECO:0000256" key="3">
    <source>
        <dbReference type="ARBA" id="ARBA00022801"/>
    </source>
</evidence>
<feature type="active site" description="Charge relay system" evidence="5">
    <location>
        <position position="142"/>
    </location>
</feature>
<feature type="active site" description="Charge relay system" evidence="5">
    <location>
        <position position="339"/>
    </location>
</feature>
<dbReference type="SUPFAM" id="SSF52743">
    <property type="entry name" value="Subtilisin-like"/>
    <property type="match status" value="1"/>
</dbReference>
<dbReference type="FunFam" id="3.40.50.200:FF:000014">
    <property type="entry name" value="Proteinase K"/>
    <property type="match status" value="1"/>
</dbReference>
<dbReference type="InterPro" id="IPR037045">
    <property type="entry name" value="S8pro/Inhibitor_I9_sf"/>
</dbReference>
<accession>A0AAW1SUR4</accession>
<evidence type="ECO:0000256" key="6">
    <source>
        <dbReference type="RuleBase" id="RU003355"/>
    </source>
</evidence>
<comment type="similarity">
    <text evidence="1 5 6">Belongs to the peptidase S8 family.</text>
</comment>
<comment type="caution">
    <text evidence="11">The sequence shown here is derived from an EMBL/GenBank/DDBJ whole genome shotgun (WGS) entry which is preliminary data.</text>
</comment>
<dbReference type="Gene3D" id="3.40.50.200">
    <property type="entry name" value="Peptidase S8/S53 domain"/>
    <property type="match status" value="1"/>
</dbReference>